<evidence type="ECO:0000256" key="1">
    <source>
        <dbReference type="ARBA" id="ARBA00010062"/>
    </source>
</evidence>
<evidence type="ECO:0000259" key="4">
    <source>
        <dbReference type="Pfam" id="PF13458"/>
    </source>
</evidence>
<reference evidence="5 6" key="1">
    <citation type="submission" date="2020-08" db="EMBL/GenBank/DDBJ databases">
        <title>Novel species isolated from subtropical streams in China.</title>
        <authorList>
            <person name="Lu H."/>
        </authorList>
    </citation>
    <scope>NUCLEOTIDE SEQUENCE [LARGE SCALE GENOMIC DNA]</scope>
    <source>
        <strain evidence="5 6">CY22W</strain>
    </source>
</reference>
<dbReference type="EMBL" id="JACOGD010000002">
    <property type="protein sequence ID" value="MBC3930998.1"/>
    <property type="molecule type" value="Genomic_DNA"/>
</dbReference>
<keyword evidence="6" id="KW-1185">Reference proteome</keyword>
<dbReference type="PANTHER" id="PTHR47235:SF1">
    <property type="entry name" value="BLR6548 PROTEIN"/>
    <property type="match status" value="1"/>
</dbReference>
<gene>
    <name evidence="5" type="ORF">H8K43_04880</name>
</gene>
<evidence type="ECO:0000256" key="2">
    <source>
        <dbReference type="ARBA" id="ARBA00022729"/>
    </source>
</evidence>
<comment type="caution">
    <text evidence="5">The sequence shown here is derived from an EMBL/GenBank/DDBJ whole genome shotgun (WGS) entry which is preliminary data.</text>
</comment>
<accession>A0ABR7A277</accession>
<keyword evidence="2 3" id="KW-0732">Signal</keyword>
<evidence type="ECO:0000256" key="3">
    <source>
        <dbReference type="SAM" id="SignalP"/>
    </source>
</evidence>
<evidence type="ECO:0000313" key="6">
    <source>
        <dbReference type="Proteomes" id="UP000654304"/>
    </source>
</evidence>
<dbReference type="CDD" id="cd06326">
    <property type="entry name" value="PBP1_ABC_ligand_binding-like"/>
    <property type="match status" value="1"/>
</dbReference>
<dbReference type="InterPro" id="IPR028082">
    <property type="entry name" value="Peripla_BP_I"/>
</dbReference>
<organism evidence="5 6">
    <name type="scientific">Undibacterium curvum</name>
    <dbReference type="NCBI Taxonomy" id="2762294"/>
    <lineage>
        <taxon>Bacteria</taxon>
        <taxon>Pseudomonadati</taxon>
        <taxon>Pseudomonadota</taxon>
        <taxon>Betaproteobacteria</taxon>
        <taxon>Burkholderiales</taxon>
        <taxon>Oxalobacteraceae</taxon>
        <taxon>Undibacterium</taxon>
    </lineage>
</organism>
<protein>
    <submittedName>
        <fullName evidence="5">ABC transporter substrate-binding protein</fullName>
    </submittedName>
</protein>
<feature type="domain" description="Leucine-binding protein" evidence="4">
    <location>
        <begin position="55"/>
        <end position="381"/>
    </location>
</feature>
<dbReference type="PANTHER" id="PTHR47235">
    <property type="entry name" value="BLR6548 PROTEIN"/>
    <property type="match status" value="1"/>
</dbReference>
<dbReference type="Proteomes" id="UP000654304">
    <property type="component" value="Unassembled WGS sequence"/>
</dbReference>
<comment type="similarity">
    <text evidence="1">Belongs to the leucine-binding protein family.</text>
</comment>
<evidence type="ECO:0000313" key="5">
    <source>
        <dbReference type="EMBL" id="MBC3930998.1"/>
    </source>
</evidence>
<sequence length="397" mass="42703">MRKCVASASDHQGDIMNVFSSRRRQVAGLLAASAILLPCSAMAEDGISDSQILLGQTVGVSGQIAGPVKEMMAGANAYFAKTNAGGGVHGRKIELITLDDQFDPVNAGKNAEQLIRKERVFALFQSRGTPHTQAILPLLAEHKIPLVAPSTGAAIFHQPVNHYLFNVRAMYQTEVKKAIEHFSMTGLKDIALAHVDDTFGKDGLTGFQETMQKQGLKPSAVLSYDRAKPDVPKVIQALHNSNAKALIVIGSAVTTAEIINGLRKAGNAMQIMTLSNNASQSFIDSLGNNAPGIIVSQIMPAPFSITTALGQEFKQAAKEYKLPESYAAMEGYVSAKLMVEGLRRAGRGLSRDGLIRALEGIKKHDLGGIVIQYSDKDHTGSEFVELTLIGRDKHFIR</sequence>
<proteinExistence type="inferred from homology"/>
<dbReference type="SUPFAM" id="SSF53822">
    <property type="entry name" value="Periplasmic binding protein-like I"/>
    <property type="match status" value="1"/>
</dbReference>
<dbReference type="Gene3D" id="3.40.50.2300">
    <property type="match status" value="2"/>
</dbReference>
<dbReference type="Pfam" id="PF13458">
    <property type="entry name" value="Peripla_BP_6"/>
    <property type="match status" value="1"/>
</dbReference>
<feature type="chain" id="PRO_5047055252" evidence="3">
    <location>
        <begin position="44"/>
        <end position="397"/>
    </location>
</feature>
<feature type="signal peptide" evidence="3">
    <location>
        <begin position="1"/>
        <end position="43"/>
    </location>
</feature>
<name>A0ABR7A277_9BURK</name>
<dbReference type="InterPro" id="IPR028081">
    <property type="entry name" value="Leu-bd"/>
</dbReference>